<protein>
    <recommendedName>
        <fullName evidence="3">Concanavalin A-like lectin/glucanase</fullName>
    </recommendedName>
</protein>
<name>A0A015J1F6_RHIIW</name>
<dbReference type="AlphaFoldDB" id="A0A015J1F6"/>
<dbReference type="Pfam" id="PF13385">
    <property type="entry name" value="Laminin_G_3"/>
    <property type="match status" value="1"/>
</dbReference>
<comment type="caution">
    <text evidence="1">The sequence shown here is derived from an EMBL/GenBank/DDBJ whole genome shotgun (WGS) entry which is preliminary data.</text>
</comment>
<dbReference type="InterPro" id="IPR013320">
    <property type="entry name" value="ConA-like_dom_sf"/>
</dbReference>
<dbReference type="EMBL" id="JEMT01025895">
    <property type="protein sequence ID" value="EXX60545.1"/>
    <property type="molecule type" value="Genomic_DNA"/>
</dbReference>
<accession>A0A015J1F6</accession>
<dbReference type="OrthoDB" id="2324354at2759"/>
<evidence type="ECO:0008006" key="3">
    <source>
        <dbReference type="Google" id="ProtNLM"/>
    </source>
</evidence>
<keyword evidence="2" id="KW-1185">Reference proteome</keyword>
<dbReference type="HOGENOM" id="CLU_109048_0_0_1"/>
<dbReference type="Proteomes" id="UP000022910">
    <property type="component" value="Unassembled WGS sequence"/>
</dbReference>
<sequence length="147" mass="17127">MKKLSMNEFYEIISEPIVLNELKIVQHTELPEVDDELSVSLRMRLKSHHSGWAGIFQKGIETEGNFNRTPGLFLFANNSRLHPRFTGSWNNNAGIEAVTDGLLLNKWYHITYTLSDHEKRMDIYINGVWTAFYAIENVQMHKVKFNE</sequence>
<dbReference type="SUPFAM" id="SSF49899">
    <property type="entry name" value="Concanavalin A-like lectins/glucanases"/>
    <property type="match status" value="1"/>
</dbReference>
<organism evidence="1 2">
    <name type="scientific">Rhizophagus irregularis (strain DAOM 197198w)</name>
    <name type="common">Glomus intraradices</name>
    <dbReference type="NCBI Taxonomy" id="1432141"/>
    <lineage>
        <taxon>Eukaryota</taxon>
        <taxon>Fungi</taxon>
        <taxon>Fungi incertae sedis</taxon>
        <taxon>Mucoromycota</taxon>
        <taxon>Glomeromycotina</taxon>
        <taxon>Glomeromycetes</taxon>
        <taxon>Glomerales</taxon>
        <taxon>Glomeraceae</taxon>
        <taxon>Rhizophagus</taxon>
    </lineage>
</organism>
<evidence type="ECO:0000313" key="2">
    <source>
        <dbReference type="Proteomes" id="UP000022910"/>
    </source>
</evidence>
<evidence type="ECO:0000313" key="1">
    <source>
        <dbReference type="EMBL" id="EXX60545.1"/>
    </source>
</evidence>
<gene>
    <name evidence="1" type="ORF">RirG_178920</name>
</gene>
<reference evidence="1 2" key="1">
    <citation type="submission" date="2014-02" db="EMBL/GenBank/DDBJ databases">
        <title>Single nucleus genome sequencing reveals high similarity among nuclei of an endomycorrhizal fungus.</title>
        <authorList>
            <person name="Lin K."/>
            <person name="Geurts R."/>
            <person name="Zhang Z."/>
            <person name="Limpens E."/>
            <person name="Saunders D.G."/>
            <person name="Mu D."/>
            <person name="Pang E."/>
            <person name="Cao H."/>
            <person name="Cha H."/>
            <person name="Lin T."/>
            <person name="Zhou Q."/>
            <person name="Shang Y."/>
            <person name="Li Y."/>
            <person name="Ivanov S."/>
            <person name="Sharma T."/>
            <person name="Velzen R.V."/>
            <person name="Ruijter N.D."/>
            <person name="Aanen D.K."/>
            <person name="Win J."/>
            <person name="Kamoun S."/>
            <person name="Bisseling T."/>
            <person name="Huang S."/>
        </authorList>
    </citation>
    <scope>NUCLEOTIDE SEQUENCE [LARGE SCALE GENOMIC DNA]</scope>
    <source>
        <strain evidence="2">DAOM197198w</strain>
    </source>
</reference>
<dbReference type="Gene3D" id="2.60.120.200">
    <property type="match status" value="1"/>
</dbReference>
<proteinExistence type="predicted"/>